<dbReference type="Gene3D" id="1.10.3720.10">
    <property type="entry name" value="MetI-like"/>
    <property type="match status" value="1"/>
</dbReference>
<comment type="similarity">
    <text evidence="7">Belongs to the binding-protein-dependent transport system permease family.</text>
</comment>
<evidence type="ECO:0000256" key="6">
    <source>
        <dbReference type="ARBA" id="ARBA00023136"/>
    </source>
</evidence>
<keyword evidence="2 7" id="KW-0813">Transport</keyword>
<dbReference type="Pfam" id="PF12911">
    <property type="entry name" value="OppC_N"/>
    <property type="match status" value="1"/>
</dbReference>
<sequence>MEKKRMKYRQRQNFFKTDAWKRFRKNKLALVGTAVILLLILAAVFAPVIAQNDPYVSLQDGNTVLKNMSPSKSHTILGTDSIGRDGFSRLVYAARVSMSVGLVAVGISTVIGIVLGAIAGYFGGVADTIIMRCVDVVNCFPVLFLIIIVATILKPSIYNVMIIIGLCNWTGTARLVRGEILRVREMEYVQAAVSLGATDFRIIFSHVIPNVLAPIIVEATMQMARAILTEASLSYLGCGVQLPTASWGNMLMDANNLATLTKRPWQWIPAGACIFLAVLSINFIGDGLRDAFDVKQKK</sequence>
<dbReference type="PANTHER" id="PTHR43386">
    <property type="entry name" value="OLIGOPEPTIDE TRANSPORT SYSTEM PERMEASE PROTEIN APPC"/>
    <property type="match status" value="1"/>
</dbReference>
<feature type="transmembrane region" description="Helical" evidence="7">
    <location>
        <begin position="129"/>
        <end position="150"/>
    </location>
</feature>
<keyword evidence="5 7" id="KW-1133">Transmembrane helix</keyword>
<dbReference type="GO" id="GO:0055085">
    <property type="term" value="P:transmembrane transport"/>
    <property type="evidence" value="ECO:0007669"/>
    <property type="project" value="InterPro"/>
</dbReference>
<evidence type="ECO:0000313" key="9">
    <source>
        <dbReference type="EMBL" id="MCC2166358.1"/>
    </source>
</evidence>
<dbReference type="NCBIfam" id="NF045476">
    <property type="entry name" value="Opp4C"/>
    <property type="match status" value="1"/>
</dbReference>
<dbReference type="SUPFAM" id="SSF161098">
    <property type="entry name" value="MetI-like"/>
    <property type="match status" value="1"/>
</dbReference>
<dbReference type="InterPro" id="IPR000515">
    <property type="entry name" value="MetI-like"/>
</dbReference>
<feature type="domain" description="ABC transmembrane type-1" evidence="8">
    <location>
        <begin position="94"/>
        <end position="285"/>
    </location>
</feature>
<dbReference type="GO" id="GO:0005886">
    <property type="term" value="C:plasma membrane"/>
    <property type="evidence" value="ECO:0007669"/>
    <property type="project" value="UniProtKB-SubCell"/>
</dbReference>
<gene>
    <name evidence="9" type="ORF">LKD45_01370</name>
</gene>
<dbReference type="PANTHER" id="PTHR43386:SF1">
    <property type="entry name" value="D,D-DIPEPTIDE TRANSPORT SYSTEM PERMEASE PROTEIN DDPC-RELATED"/>
    <property type="match status" value="1"/>
</dbReference>
<evidence type="ECO:0000256" key="1">
    <source>
        <dbReference type="ARBA" id="ARBA00004651"/>
    </source>
</evidence>
<keyword evidence="10" id="KW-1185">Reference proteome</keyword>
<dbReference type="InterPro" id="IPR025966">
    <property type="entry name" value="OppC_N"/>
</dbReference>
<evidence type="ECO:0000259" key="8">
    <source>
        <dbReference type="PROSITE" id="PS50928"/>
    </source>
</evidence>
<keyword evidence="3" id="KW-1003">Cell membrane</keyword>
<reference evidence="9 10" key="1">
    <citation type="submission" date="2021-10" db="EMBL/GenBank/DDBJ databases">
        <title>Anaerobic single-cell dispensing facilitates the cultivation of human gut bacteria.</title>
        <authorList>
            <person name="Afrizal A."/>
        </authorList>
    </citation>
    <scope>NUCLEOTIDE SEQUENCE [LARGE SCALE GENOMIC DNA]</scope>
    <source>
        <strain evidence="9 10">CLA-AA-H244</strain>
    </source>
</reference>
<dbReference type="Pfam" id="PF00528">
    <property type="entry name" value="BPD_transp_1"/>
    <property type="match status" value="1"/>
</dbReference>
<dbReference type="CDD" id="cd06261">
    <property type="entry name" value="TM_PBP2"/>
    <property type="match status" value="1"/>
</dbReference>
<keyword evidence="4 7" id="KW-0812">Transmembrane</keyword>
<comment type="subcellular location">
    <subcellularLocation>
        <location evidence="1 7">Cell membrane</location>
        <topology evidence="1 7">Multi-pass membrane protein</topology>
    </subcellularLocation>
</comment>
<feature type="transmembrane region" description="Helical" evidence="7">
    <location>
        <begin position="227"/>
        <end position="247"/>
    </location>
</feature>
<evidence type="ECO:0000256" key="5">
    <source>
        <dbReference type="ARBA" id="ARBA00022989"/>
    </source>
</evidence>
<dbReference type="InterPro" id="IPR053523">
    <property type="entry name" value="Oligopeptide_permease_AppC"/>
</dbReference>
<organism evidence="9 10">
    <name type="scientific">Gallintestinimicrobium propionicum</name>
    <dbReference type="NCBI Taxonomy" id="2981770"/>
    <lineage>
        <taxon>Bacteria</taxon>
        <taxon>Bacillati</taxon>
        <taxon>Bacillota</taxon>
        <taxon>Clostridia</taxon>
        <taxon>Lachnospirales</taxon>
        <taxon>Lachnospiraceae</taxon>
        <taxon>Gallintestinimicrobium</taxon>
    </lineage>
</organism>
<name>A0AAE3AV58_9FIRM</name>
<dbReference type="Proteomes" id="UP001199355">
    <property type="component" value="Unassembled WGS sequence"/>
</dbReference>
<dbReference type="AlphaFoldDB" id="A0AAE3AV58"/>
<feature type="transmembrane region" description="Helical" evidence="7">
    <location>
        <begin position="267"/>
        <end position="288"/>
    </location>
</feature>
<evidence type="ECO:0000256" key="4">
    <source>
        <dbReference type="ARBA" id="ARBA00022692"/>
    </source>
</evidence>
<evidence type="ECO:0000313" key="10">
    <source>
        <dbReference type="Proteomes" id="UP001199355"/>
    </source>
</evidence>
<accession>A0AAE3AV58</accession>
<dbReference type="InterPro" id="IPR050366">
    <property type="entry name" value="BP-dependent_transpt_permease"/>
</dbReference>
<keyword evidence="6 7" id="KW-0472">Membrane</keyword>
<proteinExistence type="inferred from homology"/>
<dbReference type="RefSeq" id="WP_118496106.1">
    <property type="nucleotide sequence ID" value="NZ_JAJEQF010000002.1"/>
</dbReference>
<feature type="transmembrane region" description="Helical" evidence="7">
    <location>
        <begin position="156"/>
        <end position="176"/>
    </location>
</feature>
<dbReference type="InterPro" id="IPR035906">
    <property type="entry name" value="MetI-like_sf"/>
</dbReference>
<evidence type="ECO:0000256" key="3">
    <source>
        <dbReference type="ARBA" id="ARBA00022475"/>
    </source>
</evidence>
<dbReference type="EMBL" id="JAJEQF010000002">
    <property type="protein sequence ID" value="MCC2166358.1"/>
    <property type="molecule type" value="Genomic_DNA"/>
</dbReference>
<feature type="transmembrane region" description="Helical" evidence="7">
    <location>
        <begin position="98"/>
        <end position="122"/>
    </location>
</feature>
<evidence type="ECO:0000256" key="7">
    <source>
        <dbReference type="RuleBase" id="RU363032"/>
    </source>
</evidence>
<evidence type="ECO:0000256" key="2">
    <source>
        <dbReference type="ARBA" id="ARBA00022448"/>
    </source>
</evidence>
<dbReference type="PROSITE" id="PS50928">
    <property type="entry name" value="ABC_TM1"/>
    <property type="match status" value="1"/>
</dbReference>
<protein>
    <submittedName>
        <fullName evidence="9">ABC transporter permease</fullName>
    </submittedName>
</protein>
<comment type="caution">
    <text evidence="9">The sequence shown here is derived from an EMBL/GenBank/DDBJ whole genome shotgun (WGS) entry which is preliminary data.</text>
</comment>